<gene>
    <name evidence="8" type="ORF">B0A70_05965</name>
    <name evidence="9" type="ORF">SAMN05421796_11283</name>
</gene>
<dbReference type="SUPFAM" id="SSF54060">
    <property type="entry name" value="His-Me finger endonucleases"/>
    <property type="match status" value="1"/>
</dbReference>
<keyword evidence="3 6" id="KW-0732">Signal</keyword>
<dbReference type="AlphaFoldDB" id="A0A1N7PC04"/>
<evidence type="ECO:0000256" key="1">
    <source>
        <dbReference type="ARBA" id="ARBA00006429"/>
    </source>
</evidence>
<dbReference type="RefSeq" id="WP_076452826.1">
    <property type="nucleotide sequence ID" value="NZ_FTOJ01000012.1"/>
</dbReference>
<evidence type="ECO:0000313" key="8">
    <source>
        <dbReference type="EMBL" id="PQA95351.1"/>
    </source>
</evidence>
<dbReference type="Pfam" id="PF00041">
    <property type="entry name" value="fn3"/>
    <property type="match status" value="2"/>
</dbReference>
<dbReference type="InterPro" id="IPR026444">
    <property type="entry name" value="Secre_tail"/>
</dbReference>
<dbReference type="InterPro" id="IPR013783">
    <property type="entry name" value="Ig-like_fold"/>
</dbReference>
<evidence type="ECO:0000313" key="10">
    <source>
        <dbReference type="Proteomes" id="UP000186246"/>
    </source>
</evidence>
<dbReference type="NCBIfam" id="TIGR04183">
    <property type="entry name" value="Por_Secre_tail"/>
    <property type="match status" value="1"/>
</dbReference>
<dbReference type="Proteomes" id="UP000186246">
    <property type="component" value="Unassembled WGS sequence"/>
</dbReference>
<evidence type="ECO:0000256" key="6">
    <source>
        <dbReference type="SAM" id="SignalP"/>
    </source>
</evidence>
<feature type="region of interest" description="Disordered" evidence="5">
    <location>
        <begin position="449"/>
        <end position="469"/>
    </location>
</feature>
<organism evidence="9 10">
    <name type="scientific">Chryseobacterium piscicola</name>
    <dbReference type="NCBI Taxonomy" id="551459"/>
    <lineage>
        <taxon>Bacteria</taxon>
        <taxon>Pseudomonadati</taxon>
        <taxon>Bacteroidota</taxon>
        <taxon>Flavobacteriia</taxon>
        <taxon>Flavobacteriales</taxon>
        <taxon>Weeksellaceae</taxon>
        <taxon>Chryseobacterium group</taxon>
        <taxon>Chryseobacterium</taxon>
    </lineage>
</organism>
<dbReference type="PROSITE" id="PS50853">
    <property type="entry name" value="FN3"/>
    <property type="match status" value="2"/>
</dbReference>
<evidence type="ECO:0000256" key="4">
    <source>
        <dbReference type="ARBA" id="ARBA00022801"/>
    </source>
</evidence>
<dbReference type="Gene3D" id="2.60.40.10">
    <property type="entry name" value="Immunoglobulins"/>
    <property type="match status" value="2"/>
</dbReference>
<dbReference type="EMBL" id="FTOJ01000012">
    <property type="protein sequence ID" value="SIT08124.1"/>
    <property type="molecule type" value="Genomic_DNA"/>
</dbReference>
<protein>
    <submittedName>
        <fullName evidence="9">Por secretion system C-terminal sorting domain-containing protein</fullName>
    </submittedName>
</protein>
<dbReference type="EMBL" id="MUGO01000007">
    <property type="protein sequence ID" value="PQA95351.1"/>
    <property type="molecule type" value="Genomic_DNA"/>
</dbReference>
<keyword evidence="11" id="KW-1185">Reference proteome</keyword>
<evidence type="ECO:0000313" key="9">
    <source>
        <dbReference type="EMBL" id="SIT08124.1"/>
    </source>
</evidence>
<dbReference type="STRING" id="551459.SAMN05421796_11283"/>
<evidence type="ECO:0000313" key="11">
    <source>
        <dbReference type="Proteomes" id="UP000238314"/>
    </source>
</evidence>
<dbReference type="InterPro" id="IPR003961">
    <property type="entry name" value="FN3_dom"/>
</dbReference>
<feature type="domain" description="Fibronectin type-III" evidence="7">
    <location>
        <begin position="287"/>
        <end position="373"/>
    </location>
</feature>
<name>A0A1N7PC04_9FLAO</name>
<feature type="chain" id="PRO_5044563950" evidence="6">
    <location>
        <begin position="22"/>
        <end position="687"/>
    </location>
</feature>
<feature type="domain" description="Fibronectin type-III" evidence="7">
    <location>
        <begin position="378"/>
        <end position="464"/>
    </location>
</feature>
<dbReference type="SUPFAM" id="SSF49265">
    <property type="entry name" value="Fibronectin type III"/>
    <property type="match status" value="1"/>
</dbReference>
<evidence type="ECO:0000256" key="3">
    <source>
        <dbReference type="ARBA" id="ARBA00022729"/>
    </source>
</evidence>
<comment type="similarity">
    <text evidence="1">Belongs to the EndA/NucM nuclease family.</text>
</comment>
<dbReference type="OrthoDB" id="5485925at2"/>
<dbReference type="InterPro" id="IPR007346">
    <property type="entry name" value="Endonuclease-I"/>
</dbReference>
<dbReference type="GO" id="GO:0004518">
    <property type="term" value="F:nuclease activity"/>
    <property type="evidence" value="ECO:0007669"/>
    <property type="project" value="UniProtKB-KW"/>
</dbReference>
<dbReference type="Proteomes" id="UP000238314">
    <property type="component" value="Unassembled WGS sequence"/>
</dbReference>
<dbReference type="PANTHER" id="PTHR33607:SF2">
    <property type="entry name" value="ENDONUCLEASE-1"/>
    <property type="match status" value="1"/>
</dbReference>
<dbReference type="InterPro" id="IPR036116">
    <property type="entry name" value="FN3_sf"/>
</dbReference>
<accession>A0A1N7PC04</accession>
<reference evidence="9" key="3">
    <citation type="submission" date="2017-01" db="EMBL/GenBank/DDBJ databases">
        <authorList>
            <person name="Mah S.A."/>
            <person name="Swanson W.J."/>
            <person name="Moy G.W."/>
            <person name="Vacquier V.D."/>
        </authorList>
    </citation>
    <scope>NUCLEOTIDE SEQUENCE [LARGE SCALE GENOMIC DNA]</scope>
    <source>
        <strain evidence="9">DSM 21068</strain>
    </source>
</reference>
<dbReference type="CDD" id="cd00063">
    <property type="entry name" value="FN3"/>
    <property type="match status" value="2"/>
</dbReference>
<dbReference type="GO" id="GO:0016787">
    <property type="term" value="F:hydrolase activity"/>
    <property type="evidence" value="ECO:0007669"/>
    <property type="project" value="UniProtKB-KW"/>
</dbReference>
<dbReference type="SMART" id="SM00060">
    <property type="entry name" value="FN3"/>
    <property type="match status" value="2"/>
</dbReference>
<dbReference type="Pfam" id="PF04231">
    <property type="entry name" value="Endonuclease_1"/>
    <property type="match status" value="1"/>
</dbReference>
<keyword evidence="2" id="KW-0540">Nuclease</keyword>
<feature type="signal peptide" evidence="6">
    <location>
        <begin position="1"/>
        <end position="21"/>
    </location>
</feature>
<dbReference type="Pfam" id="PF18962">
    <property type="entry name" value="Por_Secre_tail"/>
    <property type="match status" value="1"/>
</dbReference>
<dbReference type="PANTHER" id="PTHR33607">
    <property type="entry name" value="ENDONUCLEASE-1"/>
    <property type="match status" value="1"/>
</dbReference>
<keyword evidence="4" id="KW-0378">Hydrolase</keyword>
<reference evidence="8 11" key="1">
    <citation type="submission" date="2016-11" db="EMBL/GenBank/DDBJ databases">
        <title>Whole genomes of Flavobacteriaceae.</title>
        <authorList>
            <person name="Stine C."/>
            <person name="Li C."/>
            <person name="Tadesse D."/>
        </authorList>
    </citation>
    <scope>NUCLEOTIDE SEQUENCE [LARGE SCALE GENOMIC DNA]</scope>
    <source>
        <strain evidence="8 11">DSM 21068</strain>
    </source>
</reference>
<reference evidence="10" key="2">
    <citation type="submission" date="2017-01" db="EMBL/GenBank/DDBJ databases">
        <authorList>
            <person name="Varghese N."/>
            <person name="Submissions S."/>
        </authorList>
    </citation>
    <scope>NUCLEOTIDE SEQUENCE [LARGE SCALE GENOMIC DNA]</scope>
    <source>
        <strain evidence="10">DSM 21068</strain>
    </source>
</reference>
<proteinExistence type="inferred from homology"/>
<evidence type="ECO:0000259" key="7">
    <source>
        <dbReference type="PROSITE" id="PS50853"/>
    </source>
</evidence>
<sequence length="687" mass="73451">MKRFFSFLAFSFAVIFGNAQAPAGYYTPANGLTGAPLKTALKNIITANHNPGSYAGLWIAYQTTDLDNAPGSGLENDGSILDIYSENPNGSDPYNYTITTNQCGGSGYNSESDCYNREHIVPQSLFNEASPMVSDIHFIRATDGYVNNIRSSYPFGMVGTADYTSNNGSKKGTSASPGYTGIVFEPINAFKGDVARMIFYFVTRYETQLSGFSSGNMLGNSAYPGLQTWELNQLLAWHNADPVSPIEILRNNASYTYQGNRNPFIDNPSYANDIWANLSNDTQSPSAPTNLIATGTTVNSASLSWTASTDNVGVAAYNIYVNGTFHSTVTGTTATVSGLASGTTFSFYVIATDASGNLSPQSNVVQATTTTDTQAPTAPTNLAVNATSSNSASLSWTASTDNIAVTGYAIYVNGTFYSTVTGTMATVSGLSPSTTYSFYVIATDAANNVSPQSNTATGTTTAPPPAGGSCGTEDFTTIPANASNYAARTWTNNGITWNATDARTDQTINGRALMIRNGNLTSSNIANGIQSLTLTTQLKFSDSPGTLTVLVNGTSVGTIPYSSTQTTTTINNINISGNVIISIVNSNSNRVAMDDLSWTCGALSTKDLIIEKKQYQLYPNPVKNHQIFIKGEKLDKIKTAEIYNLNGQLLKKIEKPFLHSNKIEIRELPKGIYILKTDEFSTKFIVE</sequence>
<evidence type="ECO:0000256" key="5">
    <source>
        <dbReference type="SAM" id="MobiDB-lite"/>
    </source>
</evidence>
<dbReference type="InterPro" id="IPR044925">
    <property type="entry name" value="His-Me_finger_sf"/>
</dbReference>
<evidence type="ECO:0000256" key="2">
    <source>
        <dbReference type="ARBA" id="ARBA00022722"/>
    </source>
</evidence>